<dbReference type="PANTHER" id="PTHR33154">
    <property type="entry name" value="TRANSCRIPTIONAL REGULATOR, ARSR FAMILY"/>
    <property type="match status" value="1"/>
</dbReference>
<dbReference type="Pfam" id="PF12840">
    <property type="entry name" value="HTH_20"/>
    <property type="match status" value="1"/>
</dbReference>
<dbReference type="SUPFAM" id="SSF46785">
    <property type="entry name" value="Winged helix' DNA-binding domain"/>
    <property type="match status" value="1"/>
</dbReference>
<proteinExistence type="predicted"/>
<dbReference type="SMART" id="SM00418">
    <property type="entry name" value="HTH_ARSR"/>
    <property type="match status" value="1"/>
</dbReference>
<keyword evidence="2" id="KW-0238">DNA-binding</keyword>
<name>A0ABV3DMS3_9ACTN</name>
<evidence type="ECO:0000256" key="3">
    <source>
        <dbReference type="ARBA" id="ARBA00023163"/>
    </source>
</evidence>
<dbReference type="InterPro" id="IPR001845">
    <property type="entry name" value="HTH_ArsR_DNA-bd_dom"/>
</dbReference>
<dbReference type="Gene3D" id="1.10.10.10">
    <property type="entry name" value="Winged helix-like DNA-binding domain superfamily/Winged helix DNA-binding domain"/>
    <property type="match status" value="1"/>
</dbReference>
<evidence type="ECO:0000259" key="4">
    <source>
        <dbReference type="PROSITE" id="PS50987"/>
    </source>
</evidence>
<keyword evidence="6" id="KW-1185">Reference proteome</keyword>
<dbReference type="RefSeq" id="WP_358358360.1">
    <property type="nucleotide sequence ID" value="NZ_JBEZFP010000078.1"/>
</dbReference>
<reference evidence="5 6" key="1">
    <citation type="submission" date="2024-06" db="EMBL/GenBank/DDBJ databases">
        <title>The Natural Products Discovery Center: Release of the First 8490 Sequenced Strains for Exploring Actinobacteria Biosynthetic Diversity.</title>
        <authorList>
            <person name="Kalkreuter E."/>
            <person name="Kautsar S.A."/>
            <person name="Yang D."/>
            <person name="Bader C.D."/>
            <person name="Teijaro C.N."/>
            <person name="Fluegel L."/>
            <person name="Davis C.M."/>
            <person name="Simpson J.R."/>
            <person name="Lauterbach L."/>
            <person name="Steele A.D."/>
            <person name="Gui C."/>
            <person name="Meng S."/>
            <person name="Li G."/>
            <person name="Viehrig K."/>
            <person name="Ye F."/>
            <person name="Su P."/>
            <person name="Kiefer A.F."/>
            <person name="Nichols A."/>
            <person name="Cepeda A.J."/>
            <person name="Yan W."/>
            <person name="Fan B."/>
            <person name="Jiang Y."/>
            <person name="Adhikari A."/>
            <person name="Zheng C.-J."/>
            <person name="Schuster L."/>
            <person name="Cowan T.M."/>
            <person name="Smanski M.J."/>
            <person name="Chevrette M.G."/>
            <person name="De Carvalho L.P.S."/>
            <person name="Shen B."/>
        </authorList>
    </citation>
    <scope>NUCLEOTIDE SEQUENCE [LARGE SCALE GENOMIC DNA]</scope>
    <source>
        <strain evidence="5 6">NPDC048946</strain>
    </source>
</reference>
<dbReference type="InterPro" id="IPR036390">
    <property type="entry name" value="WH_DNA-bd_sf"/>
</dbReference>
<evidence type="ECO:0000256" key="1">
    <source>
        <dbReference type="ARBA" id="ARBA00023015"/>
    </source>
</evidence>
<organism evidence="5 6">
    <name type="scientific">Streptodolium elevatio</name>
    <dbReference type="NCBI Taxonomy" id="3157996"/>
    <lineage>
        <taxon>Bacteria</taxon>
        <taxon>Bacillati</taxon>
        <taxon>Actinomycetota</taxon>
        <taxon>Actinomycetes</taxon>
        <taxon>Kitasatosporales</taxon>
        <taxon>Streptomycetaceae</taxon>
        <taxon>Streptodolium</taxon>
    </lineage>
</organism>
<gene>
    <name evidence="5" type="ORF">AB0C36_26510</name>
</gene>
<dbReference type="InterPro" id="IPR011991">
    <property type="entry name" value="ArsR-like_HTH"/>
</dbReference>
<evidence type="ECO:0000313" key="6">
    <source>
        <dbReference type="Proteomes" id="UP001551482"/>
    </source>
</evidence>
<accession>A0ABV3DMS3</accession>
<dbReference type="CDD" id="cd00090">
    <property type="entry name" value="HTH_ARSR"/>
    <property type="match status" value="1"/>
</dbReference>
<dbReference type="Proteomes" id="UP001551482">
    <property type="component" value="Unassembled WGS sequence"/>
</dbReference>
<feature type="domain" description="HTH arsR-type" evidence="4">
    <location>
        <begin position="19"/>
        <end position="114"/>
    </location>
</feature>
<evidence type="ECO:0000313" key="5">
    <source>
        <dbReference type="EMBL" id="MEU8137054.1"/>
    </source>
</evidence>
<dbReference type="NCBIfam" id="NF033788">
    <property type="entry name" value="HTH_metalloreg"/>
    <property type="match status" value="1"/>
</dbReference>
<keyword evidence="3" id="KW-0804">Transcription</keyword>
<dbReference type="InterPro" id="IPR051081">
    <property type="entry name" value="HTH_MetalResp_TranReg"/>
</dbReference>
<evidence type="ECO:0000256" key="2">
    <source>
        <dbReference type="ARBA" id="ARBA00023125"/>
    </source>
</evidence>
<sequence length="134" mass="14831">MGADRRVEDARLKGPRVEEAQVEEARVEDVFTGLADPTRRRILELLAQKGVGTATSLATELPVTRQAVVKHLAVLDRAGLVKAEAVGREVRYRVEPEPLAAAARWMSLRAAEWDRRLSVIKEIAEAPEEGPDVR</sequence>
<comment type="caution">
    <text evidence="5">The sequence shown here is derived from an EMBL/GenBank/DDBJ whole genome shotgun (WGS) entry which is preliminary data.</text>
</comment>
<dbReference type="PROSITE" id="PS50987">
    <property type="entry name" value="HTH_ARSR_2"/>
    <property type="match status" value="1"/>
</dbReference>
<dbReference type="EMBL" id="JBEZFP010000078">
    <property type="protein sequence ID" value="MEU8137054.1"/>
    <property type="molecule type" value="Genomic_DNA"/>
</dbReference>
<dbReference type="InterPro" id="IPR036388">
    <property type="entry name" value="WH-like_DNA-bd_sf"/>
</dbReference>
<keyword evidence="1" id="KW-0805">Transcription regulation</keyword>
<dbReference type="PRINTS" id="PR00778">
    <property type="entry name" value="HTHARSR"/>
</dbReference>
<protein>
    <submittedName>
        <fullName evidence="5">Metalloregulator ArsR/SmtB family transcription factor</fullName>
    </submittedName>
</protein>
<dbReference type="PANTHER" id="PTHR33154:SF33">
    <property type="entry name" value="TRANSCRIPTIONAL REPRESSOR SDPR"/>
    <property type="match status" value="1"/>
</dbReference>